<dbReference type="Proteomes" id="UP001302493">
    <property type="component" value="Chromosome"/>
</dbReference>
<organism evidence="1 2">
    <name type="scientific">Brevundimonas nasdae</name>
    <dbReference type="NCBI Taxonomy" id="172043"/>
    <lineage>
        <taxon>Bacteria</taxon>
        <taxon>Pseudomonadati</taxon>
        <taxon>Pseudomonadota</taxon>
        <taxon>Alphaproteobacteria</taxon>
        <taxon>Caulobacterales</taxon>
        <taxon>Caulobacteraceae</taxon>
        <taxon>Brevundimonas</taxon>
    </lineage>
</organism>
<sequence>MANQKRGVFGLVWFLAGLLALAFFNENIASFLEETNLNRGWTLIQPALQWLAGIMRLFVHPVMTHGYAFIAGAIASIVVLLIAAARQNVPKQAVLISLSNVVDYLTTETAWARERPAITDQMVNFELMDVLAQGRLIAYAREVHYGQYSALKRVNPSYYGGAAIDVNAIRNGGRNQITVRNGFSGDHLEHWQFEKSEVESLWPKPKSPRKKLLGR</sequence>
<dbReference type="EMBL" id="CP119180">
    <property type="protein sequence ID" value="WOB78472.1"/>
    <property type="molecule type" value="Genomic_DNA"/>
</dbReference>
<accession>A0ACD4VKH6</accession>
<evidence type="ECO:0000313" key="1">
    <source>
        <dbReference type="EMBL" id="WOB78472.1"/>
    </source>
</evidence>
<keyword evidence="2" id="KW-1185">Reference proteome</keyword>
<protein>
    <submittedName>
        <fullName evidence="1">Uncharacterized protein</fullName>
    </submittedName>
</protein>
<reference evidence="1" key="1">
    <citation type="submission" date="2023-03" db="EMBL/GenBank/DDBJ databases">
        <title>Genome sequence of Brevundimonas nasdae SJTX8.</title>
        <authorList>
            <person name="Liang R."/>
        </authorList>
    </citation>
    <scope>NUCLEOTIDE SEQUENCE</scope>
    <source>
        <strain evidence="1">X8</strain>
    </source>
</reference>
<proteinExistence type="predicted"/>
<name>A0ACD4VKH6_9CAUL</name>
<evidence type="ECO:0000313" key="2">
    <source>
        <dbReference type="Proteomes" id="UP001302493"/>
    </source>
</evidence>
<gene>
    <name evidence="1" type="ORF">PZA08_14390</name>
</gene>